<dbReference type="AlphaFoldDB" id="A0AAV8THF8"/>
<feature type="coiled-coil region" evidence="5">
    <location>
        <begin position="126"/>
        <end position="287"/>
    </location>
</feature>
<feature type="region of interest" description="Disordered" evidence="6">
    <location>
        <begin position="920"/>
        <end position="939"/>
    </location>
</feature>
<evidence type="ECO:0000256" key="5">
    <source>
        <dbReference type="SAM" id="Coils"/>
    </source>
</evidence>
<keyword evidence="9" id="KW-1185">Reference proteome</keyword>
<name>A0AAV8THF8_9ROSI</name>
<reference evidence="8 9" key="1">
    <citation type="submission" date="2021-09" db="EMBL/GenBank/DDBJ databases">
        <title>Genomic insights and catalytic innovation underlie evolution of tropane alkaloids biosynthesis.</title>
        <authorList>
            <person name="Wang Y.-J."/>
            <person name="Tian T."/>
            <person name="Huang J.-P."/>
            <person name="Huang S.-X."/>
        </authorList>
    </citation>
    <scope>NUCLEOTIDE SEQUENCE [LARGE SCALE GENOMIC DNA]</scope>
    <source>
        <strain evidence="8">KIB-2018</strain>
        <tissue evidence="8">Leaf</tissue>
    </source>
</reference>
<dbReference type="GO" id="GO:0006997">
    <property type="term" value="P:nucleus organization"/>
    <property type="evidence" value="ECO:0007669"/>
    <property type="project" value="InterPro"/>
</dbReference>
<accession>A0AAV8THF8</accession>
<feature type="transmembrane region" description="Helical" evidence="7">
    <location>
        <begin position="338"/>
        <end position="361"/>
    </location>
</feature>
<evidence type="ECO:0008006" key="10">
    <source>
        <dbReference type="Google" id="ProtNLM"/>
    </source>
</evidence>
<keyword evidence="2" id="KW-0539">Nucleus</keyword>
<keyword evidence="7" id="KW-0472">Membrane</keyword>
<feature type="coiled-coil region" evidence="5">
    <location>
        <begin position="436"/>
        <end position="512"/>
    </location>
</feature>
<feature type="coiled-coil region" evidence="5">
    <location>
        <begin position="638"/>
        <end position="784"/>
    </location>
</feature>
<evidence type="ECO:0000313" key="8">
    <source>
        <dbReference type="EMBL" id="KAJ8765639.1"/>
    </source>
</evidence>
<keyword evidence="1 5" id="KW-0175">Coiled coil</keyword>
<organism evidence="8 9">
    <name type="scientific">Erythroxylum novogranatense</name>
    <dbReference type="NCBI Taxonomy" id="1862640"/>
    <lineage>
        <taxon>Eukaryota</taxon>
        <taxon>Viridiplantae</taxon>
        <taxon>Streptophyta</taxon>
        <taxon>Embryophyta</taxon>
        <taxon>Tracheophyta</taxon>
        <taxon>Spermatophyta</taxon>
        <taxon>Magnoliopsida</taxon>
        <taxon>eudicotyledons</taxon>
        <taxon>Gunneridae</taxon>
        <taxon>Pentapetalae</taxon>
        <taxon>rosids</taxon>
        <taxon>fabids</taxon>
        <taxon>Malpighiales</taxon>
        <taxon>Erythroxylaceae</taxon>
        <taxon>Erythroxylum</taxon>
    </lineage>
</organism>
<keyword evidence="7" id="KW-0812">Transmembrane</keyword>
<evidence type="ECO:0000313" key="9">
    <source>
        <dbReference type="Proteomes" id="UP001159364"/>
    </source>
</evidence>
<gene>
    <name evidence="8" type="ORF">K2173_014761</name>
</gene>
<evidence type="ECO:0000256" key="6">
    <source>
        <dbReference type="SAM" id="MobiDB-lite"/>
    </source>
</evidence>
<feature type="region of interest" description="Disordered" evidence="6">
    <location>
        <begin position="1093"/>
        <end position="1148"/>
    </location>
</feature>
<protein>
    <recommendedName>
        <fullName evidence="10">Nuclear matrix constituent protein 1-like protein</fullName>
    </recommendedName>
</protein>
<dbReference type="PANTHER" id="PTHR31908">
    <property type="entry name" value="PROTEIN CROWDED NUCLEI 4"/>
    <property type="match status" value="1"/>
</dbReference>
<comment type="similarity">
    <text evidence="4">Belongs to the CRWN family.</text>
</comment>
<dbReference type="PANTHER" id="PTHR31908:SF2">
    <property type="entry name" value="PROTEIN CROWDED NUCLEI 4"/>
    <property type="match status" value="1"/>
</dbReference>
<feature type="region of interest" description="Disordered" evidence="6">
    <location>
        <begin position="944"/>
        <end position="994"/>
    </location>
</feature>
<comment type="caution">
    <text evidence="8">The sequence shown here is derived from an EMBL/GenBank/DDBJ whole genome shotgun (WGS) entry which is preliminary data.</text>
</comment>
<proteinExistence type="inferred from homology"/>
<comment type="subcellular location">
    <subcellularLocation>
        <location evidence="3">Nucleus lamina</location>
    </subcellularLocation>
</comment>
<evidence type="ECO:0000256" key="2">
    <source>
        <dbReference type="ARBA" id="ARBA00023242"/>
    </source>
</evidence>
<dbReference type="Proteomes" id="UP001159364">
    <property type="component" value="Linkage Group LG05"/>
</dbReference>
<dbReference type="GO" id="GO:0005652">
    <property type="term" value="C:nuclear lamina"/>
    <property type="evidence" value="ECO:0007669"/>
    <property type="project" value="UniProtKB-SubCell"/>
</dbReference>
<evidence type="ECO:0000256" key="1">
    <source>
        <dbReference type="ARBA" id="ARBA00023054"/>
    </source>
</evidence>
<sequence length="1148" mass="132577">MASAGRPLSLTPGAKVLRSPLTDDTIWKRLKEAGFDEESIKRRDKAALISYIAKLEAEIHDLQHHMGLLILERKELASTHEQIKASTEASELLYKRNQAANLSSLCEAKKREDSLKKALGVNKECIASLEKALHEMRAEAAETKISAECKLAEARKMVEDSQKKFMDANTKLHAAEALQTEASRSHRSAERKLQEVEAREDDLRRRINEFKTDCDVRERELSLERQSLSERRKVLQQEHERVLDGQALLNQRDEYIASKTQELNRFEKELEASRKNIDMEVRSLNEEKLKLDLRGASLSQREEAVIGKECILNKREQDLLVLQEKLASKESVGYSTKISSFCFLLILLCFLYFFLLVSLFLDEMQVEVQKVIANQEAVLRTRKSEFEAELEIKRKVVEDEIEAKRRAWELREVDLHQREDLLLEKEHDFEVQSRTLEDKEKDVTEKMNVLDDKERSLSDAQKDLELMRSLVEKEREDINRMKVELKKSSDSLEDKSKQVDCVKEKLETMKSETDELSLLEIRLKEEVDTVRAQKLEIMAEEDRLKMEKAKFEAEWELIDERREALRKQAECVAEEREAISKLIRDERKNLKEEKKAMWQQHKHDVELFNREREEFTNKMLQERYEWFNKIQKEHEDFLLGIEMQKKELESSIEKRREEVESYLKDKEKAFELEKINELHRVNSFNEKAVQELEQVALEMKKLDNARMEINIDREQRERERAVLNKSIEELKEQTQKLEKQRELLRAEREEVSAQVDYLKKLEDLKLALDNIEVAEIQLSNMETSQRKLFAMKCLKNNTSLSQDINLVSNERVDGISNGGGPDSYLKQKSSVTLPSNSARLSWIKRCTNLIFKNSSEMSTVKGEAKSLMPDLEKVATSNTKFDSSSEYYMQNSKASEEFGKGDQNAFGQPKVILEVRPEDDVDKGLHSREPEIKEDSNERINHLISEQPSQHGKKRRVGAASDDFVSPLPGQLKKNKKRRQVEKVNADLSGNSINNTMHASMMEDQIHHNETEGGAEDTNILDVDKFIKITEVTCEITKMDNIASEHPLRHQQSAQIPVEDIVEDEGTNGHVNSRNVGSGVSLCDLGVLDMEASQVSKEEQRENVGQSSGHDQSQEKLNKGGVTTEDPVVDASEDVDNVGARTRSKRKL</sequence>
<keyword evidence="7" id="KW-1133">Transmembrane helix</keyword>
<evidence type="ECO:0000256" key="4">
    <source>
        <dbReference type="ARBA" id="ARBA00024208"/>
    </source>
</evidence>
<evidence type="ECO:0000256" key="3">
    <source>
        <dbReference type="ARBA" id="ARBA00024186"/>
    </source>
</evidence>
<dbReference type="InterPro" id="IPR040418">
    <property type="entry name" value="CRWN"/>
</dbReference>
<dbReference type="EMBL" id="JAIWQS010000005">
    <property type="protein sequence ID" value="KAJ8765639.1"/>
    <property type="molecule type" value="Genomic_DNA"/>
</dbReference>
<feature type="compositionally biased region" description="Acidic residues" evidence="6">
    <location>
        <begin position="1127"/>
        <end position="1136"/>
    </location>
</feature>
<evidence type="ECO:0000256" key="7">
    <source>
        <dbReference type="SAM" id="Phobius"/>
    </source>
</evidence>